<gene>
    <name evidence="1" type="ORF">I0K15_10055</name>
</gene>
<keyword evidence="2" id="KW-1185">Reference proteome</keyword>
<proteinExistence type="predicted"/>
<dbReference type="EMBL" id="CP064942">
    <property type="protein sequence ID" value="QPH56034.1"/>
    <property type="molecule type" value="Genomic_DNA"/>
</dbReference>
<accession>A0A7S9LVI2</accession>
<organism evidence="1 2">
    <name type="scientific">Pontivivens ytuae</name>
    <dbReference type="NCBI Taxonomy" id="2789856"/>
    <lineage>
        <taxon>Bacteria</taxon>
        <taxon>Pseudomonadati</taxon>
        <taxon>Pseudomonadota</taxon>
        <taxon>Alphaproteobacteria</taxon>
        <taxon>Rhodobacterales</taxon>
        <taxon>Paracoccaceae</taxon>
        <taxon>Pontivivens</taxon>
    </lineage>
</organism>
<sequence length="212" mass="22539">MSEIVYLSIHEAVHDLEAISASDAYRDMARRADLSRWKRCSHVTVPLLLGAREAMAQVSLAGKEIGVISVGADLNVNHTQVFLTRARRGQPDLINPLDFPHTLNSGVPSSLAQALGAKAFALVCGDGPSGVVAALKTASGFFSVGFGRAALITVSQEDPIWTQTGSDIAVRGARVVLVTATPRQQACCLDLADVEGRDAWCADVMLPMYPLP</sequence>
<evidence type="ECO:0000313" key="1">
    <source>
        <dbReference type="EMBL" id="QPH56034.1"/>
    </source>
</evidence>
<dbReference type="Proteomes" id="UP000594800">
    <property type="component" value="Chromosome"/>
</dbReference>
<dbReference type="KEGG" id="poz:I0K15_10055"/>
<name>A0A7S9LVI2_9RHOB</name>
<evidence type="ECO:0008006" key="3">
    <source>
        <dbReference type="Google" id="ProtNLM"/>
    </source>
</evidence>
<dbReference type="AlphaFoldDB" id="A0A7S9LVI2"/>
<evidence type="ECO:0000313" key="2">
    <source>
        <dbReference type="Proteomes" id="UP000594800"/>
    </source>
</evidence>
<protein>
    <recommendedName>
        <fullName evidence="3">Beta-ketoacyl synthase N-terminal domain-containing protein</fullName>
    </recommendedName>
</protein>
<dbReference type="RefSeq" id="WP_196105293.1">
    <property type="nucleotide sequence ID" value="NZ_CP064942.1"/>
</dbReference>
<reference evidence="1 2" key="1">
    <citation type="submission" date="2020-11" db="EMBL/GenBank/DDBJ databases">
        <title>Description of Pontivivens ytuae sp. nov. isolated from deep sea sediment of Mariana Trench.</title>
        <authorList>
            <person name="Wang Z."/>
            <person name="Sun Q.-L."/>
            <person name="Xu X.-D."/>
            <person name="Tang Y.-Z."/>
            <person name="Zhang J."/>
        </authorList>
    </citation>
    <scope>NUCLEOTIDE SEQUENCE [LARGE SCALE GENOMIC DNA]</scope>
    <source>
        <strain evidence="1 2">MT2928</strain>
    </source>
</reference>